<feature type="compositionally biased region" description="Polar residues" evidence="8">
    <location>
        <begin position="175"/>
        <end position="188"/>
    </location>
</feature>
<dbReference type="InterPro" id="IPR004827">
    <property type="entry name" value="bZIP"/>
</dbReference>
<evidence type="ECO:0000256" key="8">
    <source>
        <dbReference type="SAM" id="MobiDB-lite"/>
    </source>
</evidence>
<dbReference type="InterPro" id="IPR045314">
    <property type="entry name" value="bZIP_plant_GBF1"/>
</dbReference>
<evidence type="ECO:0000256" key="5">
    <source>
        <dbReference type="ARBA" id="ARBA00023163"/>
    </source>
</evidence>
<gene>
    <name evidence="10" type="ORF">RJT34_05857</name>
</gene>
<evidence type="ECO:0000256" key="3">
    <source>
        <dbReference type="ARBA" id="ARBA00023015"/>
    </source>
</evidence>
<dbReference type="CDD" id="cd14702">
    <property type="entry name" value="bZIP_plant_GBF1"/>
    <property type="match status" value="1"/>
</dbReference>
<organism evidence="10 11">
    <name type="scientific">Clitoria ternatea</name>
    <name type="common">Butterfly pea</name>
    <dbReference type="NCBI Taxonomy" id="43366"/>
    <lineage>
        <taxon>Eukaryota</taxon>
        <taxon>Viridiplantae</taxon>
        <taxon>Streptophyta</taxon>
        <taxon>Embryophyta</taxon>
        <taxon>Tracheophyta</taxon>
        <taxon>Spermatophyta</taxon>
        <taxon>Magnoliopsida</taxon>
        <taxon>eudicotyledons</taxon>
        <taxon>Gunneridae</taxon>
        <taxon>Pentapetalae</taxon>
        <taxon>rosids</taxon>
        <taxon>fabids</taxon>
        <taxon>Fabales</taxon>
        <taxon>Fabaceae</taxon>
        <taxon>Papilionoideae</taxon>
        <taxon>50 kb inversion clade</taxon>
        <taxon>NPAAA clade</taxon>
        <taxon>indigoferoid/millettioid clade</taxon>
        <taxon>Phaseoleae</taxon>
        <taxon>Clitoria</taxon>
    </lineage>
</organism>
<dbReference type="Pfam" id="PF00170">
    <property type="entry name" value="bZIP_1"/>
    <property type="match status" value="1"/>
</dbReference>
<comment type="caution">
    <text evidence="10">The sequence shown here is derived from an EMBL/GenBank/DDBJ whole genome shotgun (WGS) entry which is preliminary data.</text>
</comment>
<feature type="region of interest" description="Disordered" evidence="8">
    <location>
        <begin position="203"/>
        <end position="271"/>
    </location>
</feature>
<dbReference type="Pfam" id="PF07777">
    <property type="entry name" value="MFMR"/>
    <property type="match status" value="1"/>
</dbReference>
<dbReference type="PROSITE" id="PS50217">
    <property type="entry name" value="BZIP"/>
    <property type="match status" value="1"/>
</dbReference>
<keyword evidence="6" id="KW-0539">Nucleus</keyword>
<feature type="region of interest" description="Disordered" evidence="8">
    <location>
        <begin position="111"/>
        <end position="189"/>
    </location>
</feature>
<dbReference type="SUPFAM" id="SSF57959">
    <property type="entry name" value="Leucine zipper domain"/>
    <property type="match status" value="1"/>
</dbReference>
<keyword evidence="5" id="KW-0804">Transcription</keyword>
<evidence type="ECO:0000313" key="11">
    <source>
        <dbReference type="Proteomes" id="UP001359559"/>
    </source>
</evidence>
<protein>
    <recommendedName>
        <fullName evidence="9">BZIP domain-containing protein</fullName>
    </recommendedName>
</protein>
<dbReference type="PROSITE" id="PS00036">
    <property type="entry name" value="BZIP_BASIC"/>
    <property type="match status" value="1"/>
</dbReference>
<keyword evidence="11" id="KW-1185">Reference proteome</keyword>
<name>A0AAN9K469_CLITE</name>
<dbReference type="GO" id="GO:0003700">
    <property type="term" value="F:DNA-binding transcription factor activity"/>
    <property type="evidence" value="ECO:0007669"/>
    <property type="project" value="InterPro"/>
</dbReference>
<evidence type="ECO:0000256" key="1">
    <source>
        <dbReference type="ARBA" id="ARBA00004123"/>
    </source>
</evidence>
<dbReference type="GO" id="GO:0005634">
    <property type="term" value="C:nucleus"/>
    <property type="evidence" value="ECO:0007669"/>
    <property type="project" value="UniProtKB-SubCell"/>
</dbReference>
<comment type="subcellular location">
    <subcellularLocation>
        <location evidence="1">Nucleus</location>
    </subcellularLocation>
</comment>
<accession>A0AAN9K469</accession>
<dbReference type="GO" id="GO:0000976">
    <property type="term" value="F:transcription cis-regulatory region binding"/>
    <property type="evidence" value="ECO:0007669"/>
    <property type="project" value="UniProtKB-ARBA"/>
</dbReference>
<evidence type="ECO:0000256" key="4">
    <source>
        <dbReference type="ARBA" id="ARBA00023125"/>
    </source>
</evidence>
<dbReference type="SMART" id="SM00338">
    <property type="entry name" value="BRLZ"/>
    <property type="match status" value="1"/>
</dbReference>
<dbReference type="EMBL" id="JAYKXN010000002">
    <property type="protein sequence ID" value="KAK7309277.1"/>
    <property type="molecule type" value="Genomic_DNA"/>
</dbReference>
<evidence type="ECO:0000259" key="9">
    <source>
        <dbReference type="PROSITE" id="PS50217"/>
    </source>
</evidence>
<evidence type="ECO:0000256" key="6">
    <source>
        <dbReference type="ARBA" id="ARBA00023242"/>
    </source>
</evidence>
<dbReference type="InterPro" id="IPR046347">
    <property type="entry name" value="bZIP_sf"/>
</dbReference>
<reference evidence="10 11" key="1">
    <citation type="submission" date="2024-01" db="EMBL/GenBank/DDBJ databases">
        <title>The genomes of 5 underutilized Papilionoideae crops provide insights into root nodulation and disease resistance.</title>
        <authorList>
            <person name="Yuan L."/>
        </authorList>
    </citation>
    <scope>NUCLEOTIDE SEQUENCE [LARGE SCALE GENOMIC DNA]</scope>
    <source>
        <strain evidence="10">LY-2023</strain>
        <tissue evidence="10">Leaf</tissue>
    </source>
</reference>
<dbReference type="AlphaFoldDB" id="A0AAN9K469"/>
<dbReference type="Gene3D" id="1.20.5.170">
    <property type="match status" value="1"/>
</dbReference>
<feature type="region of interest" description="Disordered" evidence="8">
    <location>
        <begin position="1"/>
        <end position="21"/>
    </location>
</feature>
<dbReference type="PANTHER" id="PTHR45967">
    <property type="entry name" value="G-BOX-BINDING FACTOR 3-RELATED"/>
    <property type="match status" value="1"/>
</dbReference>
<feature type="compositionally biased region" description="Basic and acidic residues" evidence="8">
    <location>
        <begin position="242"/>
        <end position="271"/>
    </location>
</feature>
<keyword evidence="7" id="KW-0175">Coiled coil</keyword>
<proteinExistence type="inferred from homology"/>
<dbReference type="InterPro" id="IPR012900">
    <property type="entry name" value="MFMR"/>
</dbReference>
<dbReference type="PANTHER" id="PTHR45967:SF20">
    <property type="entry name" value="G-BOX-BINDING FACTOR 1"/>
    <property type="match status" value="1"/>
</dbReference>
<keyword evidence="3" id="KW-0805">Transcription regulation</keyword>
<keyword evidence="4" id="KW-0238">DNA-binding</keyword>
<evidence type="ECO:0000313" key="10">
    <source>
        <dbReference type="EMBL" id="KAK7309277.1"/>
    </source>
</evidence>
<comment type="similarity">
    <text evidence="2">Belongs to the bZIP family.</text>
</comment>
<feature type="compositionally biased region" description="Polar residues" evidence="8">
    <location>
        <begin position="130"/>
        <end position="143"/>
    </location>
</feature>
<feature type="compositionally biased region" description="Low complexity" evidence="8">
    <location>
        <begin position="9"/>
        <end position="19"/>
    </location>
</feature>
<evidence type="ECO:0000256" key="2">
    <source>
        <dbReference type="ARBA" id="ARBA00007163"/>
    </source>
</evidence>
<dbReference type="Proteomes" id="UP001359559">
    <property type="component" value="Unassembled WGS sequence"/>
</dbReference>
<feature type="coiled-coil region" evidence="7">
    <location>
        <begin position="278"/>
        <end position="312"/>
    </location>
</feature>
<sequence length="325" mass="35013">METGEESTAKPSKPSTSSTQIPLALSYPDWSSSMQAYYAPGATPPVFASTVASPTPHPYLWGSQHPLIPPYGTPVAYPAIYPAIYHPGMAMVSYLLLHTSITLYPTSRTTQHGTEFVGKGPNAKDRVSARSWQRMSANTGSKSGDNEKAGSGSGNDGITQSTESGSDGSSDASDENTIQQESATNKGSFDQMLVDGANARNNSVSTISESSVPRKPAAVDPSRKAVHNQSGASGSLGEQWIQDERELKIQKRKQSNRESAGRSRPRKQAECEELQKWMESLGSQNQTLGEELQRISEECMKLASENNSIKEELDRLCGPEAVANL</sequence>
<dbReference type="InterPro" id="IPR044827">
    <property type="entry name" value="GBF-like"/>
</dbReference>
<evidence type="ECO:0000256" key="7">
    <source>
        <dbReference type="SAM" id="Coils"/>
    </source>
</evidence>
<feature type="domain" description="BZIP" evidence="9">
    <location>
        <begin position="246"/>
        <end position="309"/>
    </location>
</feature>